<feature type="binding site" evidence="4">
    <location>
        <position position="206"/>
    </location>
    <ligand>
        <name>a divalent metal cation</name>
        <dbReference type="ChEBI" id="CHEBI:60240"/>
        <label>1</label>
    </ligand>
</feature>
<dbReference type="NCBIfam" id="TIGR00010">
    <property type="entry name" value="YchF/TatD family DNA exonuclease"/>
    <property type="match status" value="1"/>
</dbReference>
<protein>
    <submittedName>
        <fullName evidence="5">Putative deoxyribonuclease YcfH</fullName>
    </submittedName>
</protein>
<dbReference type="FunFam" id="3.20.20.140:FF:000005">
    <property type="entry name" value="TatD family hydrolase"/>
    <property type="match status" value="1"/>
</dbReference>
<dbReference type="RefSeq" id="WP_043753011.1">
    <property type="nucleotide sequence ID" value="NZ_AONC01000027.1"/>
</dbReference>
<dbReference type="STRING" id="1249627.D779_1466"/>
<dbReference type="InterPro" id="IPR032466">
    <property type="entry name" value="Metal_Hydrolase"/>
</dbReference>
<dbReference type="OrthoDB" id="9810005at2"/>
<reference evidence="5 6" key="1">
    <citation type="submission" date="2012-11" db="EMBL/GenBank/DDBJ databases">
        <title>Genome assembly of Thiorhodococcus sp. AK35.</title>
        <authorList>
            <person name="Nupur N."/>
            <person name="Khatri I."/>
            <person name="Subramanian S."/>
            <person name="Pinnaka A."/>
        </authorList>
    </citation>
    <scope>NUCLEOTIDE SEQUENCE [LARGE SCALE GENOMIC DNA]</scope>
    <source>
        <strain evidence="5 6">AK35</strain>
    </source>
</reference>
<dbReference type="Gene3D" id="3.20.20.140">
    <property type="entry name" value="Metal-dependent hydrolases"/>
    <property type="match status" value="1"/>
</dbReference>
<dbReference type="Pfam" id="PF01026">
    <property type="entry name" value="TatD_DNase"/>
    <property type="match status" value="1"/>
</dbReference>
<dbReference type="PROSITE" id="PS01137">
    <property type="entry name" value="TATD_1"/>
    <property type="match status" value="1"/>
</dbReference>
<dbReference type="EMBL" id="AONC01000027">
    <property type="protein sequence ID" value="EXJ15370.1"/>
    <property type="molecule type" value="Genomic_DNA"/>
</dbReference>
<comment type="similarity">
    <text evidence="1">Belongs to the metallo-dependent hydrolases superfamily. TatD-type hydrolase family.</text>
</comment>
<evidence type="ECO:0000256" key="1">
    <source>
        <dbReference type="ARBA" id="ARBA00009275"/>
    </source>
</evidence>
<proteinExistence type="inferred from homology"/>
<keyword evidence="6" id="KW-1185">Reference proteome</keyword>
<evidence type="ECO:0000256" key="4">
    <source>
        <dbReference type="PIRSR" id="PIRSR005902-1"/>
    </source>
</evidence>
<dbReference type="AlphaFoldDB" id="W9VYB9"/>
<accession>W9VYB9</accession>
<evidence type="ECO:0000313" key="5">
    <source>
        <dbReference type="EMBL" id="EXJ15370.1"/>
    </source>
</evidence>
<dbReference type="InterPro" id="IPR015991">
    <property type="entry name" value="TatD/YcfH-like"/>
</dbReference>
<feature type="binding site" evidence="4">
    <location>
        <position position="95"/>
    </location>
    <ligand>
        <name>a divalent metal cation</name>
        <dbReference type="ChEBI" id="CHEBI:60240"/>
        <label>1</label>
    </ligand>
</feature>
<feature type="binding site" evidence="4">
    <location>
        <position position="8"/>
    </location>
    <ligand>
        <name>a divalent metal cation</name>
        <dbReference type="ChEBI" id="CHEBI:60240"/>
        <label>1</label>
    </ligand>
</feature>
<dbReference type="GO" id="GO:0005829">
    <property type="term" value="C:cytosol"/>
    <property type="evidence" value="ECO:0007669"/>
    <property type="project" value="TreeGrafter"/>
</dbReference>
<evidence type="ECO:0000313" key="6">
    <source>
        <dbReference type="Proteomes" id="UP000019460"/>
    </source>
</evidence>
<dbReference type="Proteomes" id="UP000019460">
    <property type="component" value="Unassembled WGS sequence"/>
</dbReference>
<dbReference type="eggNOG" id="COG0084">
    <property type="taxonomic scope" value="Bacteria"/>
</dbReference>
<dbReference type="GO" id="GO:0004536">
    <property type="term" value="F:DNA nuclease activity"/>
    <property type="evidence" value="ECO:0007669"/>
    <property type="project" value="InterPro"/>
</dbReference>
<dbReference type="PATRIC" id="fig|1249627.3.peg.1915"/>
<dbReference type="PANTHER" id="PTHR46124:SF2">
    <property type="entry name" value="D-AMINOACYL-TRNA DEACYLASE"/>
    <property type="match status" value="1"/>
</dbReference>
<dbReference type="PIRSF" id="PIRSF005902">
    <property type="entry name" value="DNase_TatD"/>
    <property type="match status" value="1"/>
</dbReference>
<sequence length="262" mass="29022">MLIDSHCHLDRVELKPYGGDFDAMMQATRGEGSVGRMLCVGIDLESYPEMRRLIDPYPEVDVSVGVHPNHTEGAEATFDRLIELADDPRNVAIGETGLDYFRSEGDLVWQHERFRVHIAAARACGKPLIIHTRDAREDTIRILREEGADAVGGVLHCFTESWEMAEQGLDLGFHVSFSGIVTFRSAADLREVARRIPADRLLIETDSPYLAPVPHRGRSNEPRYVGHVADCIAELRGMDAEAIGALTAANYLRLFKPEGASA</sequence>
<dbReference type="CDD" id="cd01310">
    <property type="entry name" value="TatD_DNAse"/>
    <property type="match status" value="1"/>
</dbReference>
<gene>
    <name evidence="5" type="ORF">D779_1466</name>
</gene>
<name>W9VYB9_9GAMM</name>
<comment type="caution">
    <text evidence="5">The sequence shown here is derived from an EMBL/GenBank/DDBJ whole genome shotgun (WGS) entry which is preliminary data.</text>
</comment>
<feature type="binding site" evidence="4">
    <location>
        <position position="156"/>
    </location>
    <ligand>
        <name>a divalent metal cation</name>
        <dbReference type="ChEBI" id="CHEBI:60240"/>
        <label>2</label>
    </ligand>
</feature>
<dbReference type="PROSITE" id="PS01091">
    <property type="entry name" value="TATD_3"/>
    <property type="match status" value="1"/>
</dbReference>
<keyword evidence="2 4" id="KW-0479">Metal-binding</keyword>
<feature type="binding site" evidence="4">
    <location>
        <position position="131"/>
    </location>
    <ligand>
        <name>a divalent metal cation</name>
        <dbReference type="ChEBI" id="CHEBI:60240"/>
        <label>2</label>
    </ligand>
</feature>
<evidence type="ECO:0000256" key="3">
    <source>
        <dbReference type="ARBA" id="ARBA00022801"/>
    </source>
</evidence>
<dbReference type="GO" id="GO:0016788">
    <property type="term" value="F:hydrolase activity, acting on ester bonds"/>
    <property type="evidence" value="ECO:0007669"/>
    <property type="project" value="InterPro"/>
</dbReference>
<dbReference type="GO" id="GO:0046872">
    <property type="term" value="F:metal ion binding"/>
    <property type="evidence" value="ECO:0007669"/>
    <property type="project" value="UniProtKB-KW"/>
</dbReference>
<dbReference type="SUPFAM" id="SSF51556">
    <property type="entry name" value="Metallo-dependent hydrolases"/>
    <property type="match status" value="1"/>
</dbReference>
<evidence type="ECO:0000256" key="2">
    <source>
        <dbReference type="ARBA" id="ARBA00022723"/>
    </source>
</evidence>
<dbReference type="InterPro" id="IPR001130">
    <property type="entry name" value="TatD-like"/>
</dbReference>
<dbReference type="PROSITE" id="PS01090">
    <property type="entry name" value="TATD_2"/>
    <property type="match status" value="1"/>
</dbReference>
<feature type="binding site" evidence="4">
    <location>
        <position position="6"/>
    </location>
    <ligand>
        <name>a divalent metal cation</name>
        <dbReference type="ChEBI" id="CHEBI:60240"/>
        <label>1</label>
    </ligand>
</feature>
<dbReference type="InterPro" id="IPR018228">
    <property type="entry name" value="DNase_TatD-rel_CS"/>
</dbReference>
<organism evidence="5 6">
    <name type="scientific">Imhoffiella purpurea</name>
    <dbReference type="NCBI Taxonomy" id="1249627"/>
    <lineage>
        <taxon>Bacteria</taxon>
        <taxon>Pseudomonadati</taxon>
        <taxon>Pseudomonadota</taxon>
        <taxon>Gammaproteobacteria</taxon>
        <taxon>Chromatiales</taxon>
        <taxon>Chromatiaceae</taxon>
        <taxon>Imhoffiella</taxon>
    </lineage>
</organism>
<dbReference type="PANTHER" id="PTHR46124">
    <property type="entry name" value="D-AMINOACYL-TRNA DEACYLASE"/>
    <property type="match status" value="1"/>
</dbReference>
<keyword evidence="3" id="KW-0378">Hydrolase</keyword>